<feature type="repeat" description="ANK" evidence="3">
    <location>
        <begin position="896"/>
        <end position="928"/>
    </location>
</feature>
<evidence type="ECO:0000259" key="5">
    <source>
        <dbReference type="Pfam" id="PF05057"/>
    </source>
</evidence>
<reference evidence="9 10" key="1">
    <citation type="submission" date="2024-09" db="EMBL/GenBank/DDBJ databases">
        <title>Rethinking Asexuality: The Enigmatic Case of Functional Sexual Genes in Lepraria (Stereocaulaceae).</title>
        <authorList>
            <person name="Doellman M."/>
            <person name="Sun Y."/>
            <person name="Barcenas-Pena A."/>
            <person name="Lumbsch H.T."/>
            <person name="Grewe F."/>
        </authorList>
    </citation>
    <scope>NUCLEOTIDE SEQUENCE [LARGE SCALE GENOMIC DNA]</scope>
    <source>
        <strain evidence="9 10">Grewe 0041</strain>
    </source>
</reference>
<comment type="caution">
    <text evidence="9">The sequence shown here is derived from an EMBL/GenBank/DDBJ whole genome shotgun (WGS) entry which is preliminary data.</text>
</comment>
<evidence type="ECO:0000259" key="7">
    <source>
        <dbReference type="Pfam" id="PF23239"/>
    </source>
</evidence>
<dbReference type="Pfam" id="PF05057">
    <property type="entry name" value="DUF676"/>
    <property type="match status" value="1"/>
</dbReference>
<dbReference type="InterPro" id="IPR029058">
    <property type="entry name" value="AB_hydrolase_fold"/>
</dbReference>
<dbReference type="Pfam" id="PF23239">
    <property type="entry name" value="DUF7069"/>
    <property type="match status" value="1"/>
</dbReference>
<feature type="repeat" description="ANK" evidence="3">
    <location>
        <begin position="1061"/>
        <end position="1093"/>
    </location>
</feature>
<feature type="domain" description="DUF7069" evidence="7">
    <location>
        <begin position="620"/>
        <end position="668"/>
    </location>
</feature>
<evidence type="ECO:0000313" key="9">
    <source>
        <dbReference type="EMBL" id="KAL2053906.1"/>
    </source>
</evidence>
<dbReference type="Pfam" id="PF13637">
    <property type="entry name" value="Ank_4"/>
    <property type="match status" value="1"/>
</dbReference>
<dbReference type="Proteomes" id="UP001590951">
    <property type="component" value="Unassembled WGS sequence"/>
</dbReference>
<name>A0ABR4B7R8_9LECA</name>
<dbReference type="SUPFAM" id="SSF52540">
    <property type="entry name" value="P-loop containing nucleoside triphosphate hydrolases"/>
    <property type="match status" value="1"/>
</dbReference>
<proteinExistence type="inferred from homology"/>
<dbReference type="InterPro" id="IPR002110">
    <property type="entry name" value="Ankyrin_rpt"/>
</dbReference>
<gene>
    <name evidence="9" type="ORF">ABVK25_005835</name>
</gene>
<dbReference type="Pfam" id="PF24883">
    <property type="entry name" value="NPHP3_N"/>
    <property type="match status" value="1"/>
</dbReference>
<feature type="repeat" description="ANK" evidence="3">
    <location>
        <begin position="1127"/>
        <end position="1159"/>
    </location>
</feature>
<dbReference type="EMBL" id="JBHFEH010000018">
    <property type="protein sequence ID" value="KAL2053906.1"/>
    <property type="molecule type" value="Genomic_DNA"/>
</dbReference>
<dbReference type="Gene3D" id="3.40.50.1820">
    <property type="entry name" value="alpha/beta hydrolase"/>
    <property type="match status" value="1"/>
</dbReference>
<evidence type="ECO:0000256" key="2">
    <source>
        <dbReference type="ARBA" id="ARBA00022737"/>
    </source>
</evidence>
<dbReference type="SUPFAM" id="SSF48403">
    <property type="entry name" value="Ankyrin repeat"/>
    <property type="match status" value="1"/>
</dbReference>
<feature type="repeat" description="ANK" evidence="3">
    <location>
        <begin position="1094"/>
        <end position="1126"/>
    </location>
</feature>
<feature type="repeat" description="ANK" evidence="3">
    <location>
        <begin position="1160"/>
        <end position="1192"/>
    </location>
</feature>
<dbReference type="InterPro" id="IPR036770">
    <property type="entry name" value="Ankyrin_rpt-contain_sf"/>
</dbReference>
<comment type="similarity">
    <text evidence="1">Belongs to the putative lipase ROG1 family.</text>
</comment>
<feature type="compositionally biased region" description="Polar residues" evidence="4">
    <location>
        <begin position="357"/>
        <end position="375"/>
    </location>
</feature>
<dbReference type="SUPFAM" id="SSF53474">
    <property type="entry name" value="alpha/beta-Hydrolases"/>
    <property type="match status" value="1"/>
</dbReference>
<feature type="domain" description="DUF676" evidence="5">
    <location>
        <begin position="154"/>
        <end position="225"/>
    </location>
</feature>
<dbReference type="Pfam" id="PF22939">
    <property type="entry name" value="WHD_GPIID"/>
    <property type="match status" value="1"/>
</dbReference>
<feature type="repeat" description="ANK" evidence="3">
    <location>
        <begin position="995"/>
        <end position="1027"/>
    </location>
</feature>
<sequence>MFQKLKKPFRSTKESRQPTIFPLISAPSGNHSLPAAQPQVAIHLSQGTDDLTVTAPNFKGPSLTVGEGQTYGVRVLFDGGNSANVDIVFVHGLTGHAYNTWLHKETGVHWPSKLLGQDIPDSRILSFGYDADVVNILGRGPASNSRLSNHAESLVGKLVRERERSETEKRKIIFVAHSLGGLVTEQALTHSKNSAEPHLNQVEHYTIGIVFLGVPHCGSDLEAWATVGRRMVSILKRTNKDILSVLDPDSEMLHMVENSFHTILRQRKYDPIAIVCFYEELSVKGIGEIVPQRSAKIAGYNLYGIHADHMDMTKFSSREDPGYDAILGELQRWTKTIRQTKQDTSHSGLVVREAATGPTSQSHQAHQPLSSIELSDSSHRQREGKFSTQECNCLQSLWPSGIDYKSQKNQNPRRVPNTCLWTLQNPKYLEWRDNNTKRLLWISADPGCGKSVLARCIVDEDLPSVLQNDPSKQVLYYFFKDTSIEQRSASRAISTILHQFFVSRPQLIRYALPKYNERGAALSTTFSELWSIFIAAATDPTAGNIVCVLDALDECNEQEQARLIECLEDFCLRQRTSSSTSCLKFLVTSRPYFEIRWRFDRVLEASNNIELAGNDESASIKKEIDLVIKHQVANLKREIRLAPNVSDHLEKRLLETEHRTYLWLHLLWKIVRKNLSGTKSEMDRLIDRLPDDIQGSYEVLLQRCPDPVFARKVLQIVLVAARPLTLTEIDVALNVNEQTSSYADLEQEGPSRLQDILPSRCGLMVSIIQSKIYFIHQTVKEFLLGKAGTERPVGKVWQQSLDLEESHHLLSKICLRLISFSEVGLYPAHLCNAVLPEEAREMYPNAYCRNNTFLSYSAVYWADHFRDQKSNKGIEIVEHFLKNSNCRSVTGRWGVDYGTILHATSLGGQEFIVQMLLEKGAEVNAQGGRYGNALQAASYRGHETVVQVLLEKGAEVNAQGGDYGNALQAASAGGYKTVVQVLLEKGAEVNAQGGRYSNALQAASYRGHKIVVEVLLEKGAEVNAQGGRYSNALQTALVGGHEIVVQVLLEKGAEVNAQGGHYSNALQAASLRGYEIVVQVLLEKGAEVNAQGGDYGNALQAASVGGYETVVQVLLEKGAEVNAQGGDYGNALQAASVRGHETVVQVLLEKGAEVNAQGGDYSNALQAASEGGHEIVVQVLLEKGAEVNAQGGLYGNALQAASAGGYETVVQVLLEKGAEVNAQCGVYGNALQVASYRGYETVVQLLLEKGAEVNAQDDDYSNALQAALVGGHETVVQVLLEKGAEVNASRWPLW</sequence>
<dbReference type="InterPro" id="IPR054471">
    <property type="entry name" value="GPIID_WHD"/>
</dbReference>
<dbReference type="InterPro" id="IPR055497">
    <property type="entry name" value="DUF7069"/>
</dbReference>
<feature type="repeat" description="ANK" evidence="3">
    <location>
        <begin position="929"/>
        <end position="961"/>
    </location>
</feature>
<keyword evidence="3" id="KW-0040">ANK repeat</keyword>
<dbReference type="Gene3D" id="1.25.40.20">
    <property type="entry name" value="Ankyrin repeat-containing domain"/>
    <property type="match status" value="3"/>
</dbReference>
<organism evidence="9 10">
    <name type="scientific">Lepraria finkii</name>
    <dbReference type="NCBI Taxonomy" id="1340010"/>
    <lineage>
        <taxon>Eukaryota</taxon>
        <taxon>Fungi</taxon>
        <taxon>Dikarya</taxon>
        <taxon>Ascomycota</taxon>
        <taxon>Pezizomycotina</taxon>
        <taxon>Lecanoromycetes</taxon>
        <taxon>OSLEUM clade</taxon>
        <taxon>Lecanoromycetidae</taxon>
        <taxon>Lecanorales</taxon>
        <taxon>Lecanorineae</taxon>
        <taxon>Stereocaulaceae</taxon>
        <taxon>Lepraria</taxon>
    </lineage>
</organism>
<keyword evidence="10" id="KW-1185">Reference proteome</keyword>
<dbReference type="PANTHER" id="PTHR46224:SF64">
    <property type="entry name" value="IQ MOTIF AND ANKYRIN REPEAT DOMAIN-CONTAINING PROTEIN 1"/>
    <property type="match status" value="1"/>
</dbReference>
<evidence type="ECO:0000256" key="1">
    <source>
        <dbReference type="ARBA" id="ARBA00007920"/>
    </source>
</evidence>
<evidence type="ECO:0008006" key="11">
    <source>
        <dbReference type="Google" id="ProtNLM"/>
    </source>
</evidence>
<feature type="repeat" description="ANK" evidence="3">
    <location>
        <begin position="1028"/>
        <end position="1060"/>
    </location>
</feature>
<dbReference type="InterPro" id="IPR027417">
    <property type="entry name" value="P-loop_NTPase"/>
</dbReference>
<feature type="repeat" description="ANK" evidence="3">
    <location>
        <begin position="962"/>
        <end position="994"/>
    </location>
</feature>
<dbReference type="PROSITE" id="PS50297">
    <property type="entry name" value="ANK_REP_REGION"/>
    <property type="match status" value="7"/>
</dbReference>
<dbReference type="InterPro" id="IPR051616">
    <property type="entry name" value="Cul2-RING_E3_ligase_SR"/>
</dbReference>
<dbReference type="InterPro" id="IPR007751">
    <property type="entry name" value="DUF676_lipase-like"/>
</dbReference>
<dbReference type="PANTHER" id="PTHR46224">
    <property type="entry name" value="ANKYRIN REPEAT FAMILY PROTEIN"/>
    <property type="match status" value="1"/>
</dbReference>
<evidence type="ECO:0000259" key="8">
    <source>
        <dbReference type="Pfam" id="PF24883"/>
    </source>
</evidence>
<evidence type="ECO:0000256" key="4">
    <source>
        <dbReference type="SAM" id="MobiDB-lite"/>
    </source>
</evidence>
<protein>
    <recommendedName>
        <fullName evidence="11">DUF676 domain-containing protein</fullName>
    </recommendedName>
</protein>
<evidence type="ECO:0000313" key="10">
    <source>
        <dbReference type="Proteomes" id="UP001590951"/>
    </source>
</evidence>
<dbReference type="SMART" id="SM00248">
    <property type="entry name" value="ANK"/>
    <property type="match status" value="12"/>
</dbReference>
<dbReference type="Pfam" id="PF12796">
    <property type="entry name" value="Ank_2"/>
    <property type="match status" value="4"/>
</dbReference>
<accession>A0ABR4B7R8</accession>
<evidence type="ECO:0000259" key="6">
    <source>
        <dbReference type="Pfam" id="PF22939"/>
    </source>
</evidence>
<feature type="domain" description="GPI inositol-deacylase winged helix" evidence="6">
    <location>
        <begin position="708"/>
        <end position="785"/>
    </location>
</feature>
<feature type="repeat" description="ANK" evidence="3">
    <location>
        <begin position="1229"/>
        <end position="1258"/>
    </location>
</feature>
<dbReference type="InterPro" id="IPR056884">
    <property type="entry name" value="NPHP3-like_N"/>
</dbReference>
<feature type="domain" description="Nephrocystin 3-like N-terminal" evidence="8">
    <location>
        <begin position="417"/>
        <end position="590"/>
    </location>
</feature>
<feature type="repeat" description="ANK" evidence="3">
    <location>
        <begin position="1259"/>
        <end position="1291"/>
    </location>
</feature>
<evidence type="ECO:0000256" key="3">
    <source>
        <dbReference type="PROSITE-ProRule" id="PRU00023"/>
    </source>
</evidence>
<dbReference type="Gene3D" id="3.40.50.300">
    <property type="entry name" value="P-loop containing nucleotide triphosphate hydrolases"/>
    <property type="match status" value="1"/>
</dbReference>
<feature type="region of interest" description="Disordered" evidence="4">
    <location>
        <begin position="355"/>
        <end position="381"/>
    </location>
</feature>
<keyword evidence="2" id="KW-0677">Repeat</keyword>
<dbReference type="PROSITE" id="PS50088">
    <property type="entry name" value="ANK_REPEAT"/>
    <property type="match status" value="11"/>
</dbReference>